<dbReference type="RefSeq" id="WP_165366676.1">
    <property type="nucleotide sequence ID" value="NZ_CAMKUF010000010.1"/>
</dbReference>
<gene>
    <name evidence="1" type="ORF">NCTC11544_05878</name>
</gene>
<dbReference type="Proteomes" id="UP000255529">
    <property type="component" value="Unassembled WGS sequence"/>
</dbReference>
<evidence type="ECO:0000313" key="1">
    <source>
        <dbReference type="EMBL" id="SUJ85858.1"/>
    </source>
</evidence>
<proteinExistence type="predicted"/>
<protein>
    <submittedName>
        <fullName evidence="1">Uncharacterized protein</fullName>
    </submittedName>
</protein>
<sequence>MIIDDYIETIGRYILQQRKARKPARVPALKVFEWAQLLRYLEIQRGYTC</sequence>
<evidence type="ECO:0000313" key="2">
    <source>
        <dbReference type="Proteomes" id="UP000255529"/>
    </source>
</evidence>
<dbReference type="EMBL" id="UGYN01000003">
    <property type="protein sequence ID" value="SUJ85858.1"/>
    <property type="molecule type" value="Genomic_DNA"/>
</dbReference>
<reference evidence="1 2" key="1">
    <citation type="submission" date="2018-06" db="EMBL/GenBank/DDBJ databases">
        <authorList>
            <consortium name="Pathogen Informatics"/>
            <person name="Doyle S."/>
        </authorList>
    </citation>
    <scope>NUCLEOTIDE SEQUENCE [LARGE SCALE GENOMIC DNA]</scope>
    <source>
        <strain evidence="1 2">NCTC11544</strain>
    </source>
</reference>
<name>A0A380D774_9GAMM</name>
<accession>A0A380D774</accession>
<dbReference type="AlphaFoldDB" id="A0A380D774"/>
<organism evidence="1 2">
    <name type="scientific">Serratia quinivorans</name>
    <dbReference type="NCBI Taxonomy" id="137545"/>
    <lineage>
        <taxon>Bacteria</taxon>
        <taxon>Pseudomonadati</taxon>
        <taxon>Pseudomonadota</taxon>
        <taxon>Gammaproteobacteria</taxon>
        <taxon>Enterobacterales</taxon>
        <taxon>Yersiniaceae</taxon>
        <taxon>Serratia</taxon>
    </lineage>
</organism>